<sequence length="421" mass="46019">MTTTITTVTLTPPQQRAWTETRSLLLWSCPAFTSILYSMLNPEKGSLAATFTKDVPIAATDGNHLILNPDTFFPIPLKKRVFVVAHEIMHCILNHCALMRQFQVSGKVKYPDGSSLPYEQETMNMAMDYVINDLLIQSGVGEFYEEGLHDPNIAVGKDSFVDAYKKVYKKKDGKGAGSSQGKGQGKGFDILLAPGTVQGKDPGKAQSDRSEAEWNTAVAAAVASAKAQGKLPSALERFLGEVLEPEIAWQEKIRAFFARKVGGGSFDWRRPDRRLIQRDIVAPSRSGHGAGDVVVAVDTSGSIGQRELDVFFAEMRGILDDVRPMRMFVVWCDAKVHKVDELDSSDDVRGLKPAGGGGTAFTPVFDWIDSEGLQPDALVYLTDGMGSFPSRAPSYPVLWGDILGIVKYPFGDVVSIPLKKK</sequence>
<evidence type="ECO:0000313" key="3">
    <source>
        <dbReference type="EMBL" id="CAB4124961.1"/>
    </source>
</evidence>
<evidence type="ECO:0000259" key="2">
    <source>
        <dbReference type="Pfam" id="PF13203"/>
    </source>
</evidence>
<accession>A0A6J5KSR1</accession>
<organism evidence="3">
    <name type="scientific">uncultured Caudovirales phage</name>
    <dbReference type="NCBI Taxonomy" id="2100421"/>
    <lineage>
        <taxon>Viruses</taxon>
        <taxon>Duplodnaviria</taxon>
        <taxon>Heunggongvirae</taxon>
        <taxon>Uroviricota</taxon>
        <taxon>Caudoviricetes</taxon>
        <taxon>Peduoviridae</taxon>
        <taxon>Maltschvirus</taxon>
        <taxon>Maltschvirus maltsch</taxon>
    </lineage>
</organism>
<protein>
    <submittedName>
        <fullName evidence="3">VWFA domain containing protein</fullName>
    </submittedName>
</protein>
<reference evidence="3" key="1">
    <citation type="submission" date="2020-04" db="EMBL/GenBank/DDBJ databases">
        <authorList>
            <person name="Chiriac C."/>
            <person name="Salcher M."/>
            <person name="Ghai R."/>
            <person name="Kavagutti S V."/>
        </authorList>
    </citation>
    <scope>NUCLEOTIDE SEQUENCE</scope>
</reference>
<feature type="domain" description="Putative metallopeptidase" evidence="2">
    <location>
        <begin position="54"/>
        <end position="284"/>
    </location>
</feature>
<evidence type="ECO:0000259" key="1">
    <source>
        <dbReference type="Pfam" id="PF09967"/>
    </source>
</evidence>
<dbReference type="InterPro" id="IPR018698">
    <property type="entry name" value="VWA-like_dom"/>
</dbReference>
<name>A0A6J5KSR1_9CAUD</name>
<dbReference type="InterPro" id="IPR036465">
    <property type="entry name" value="vWFA_dom_sf"/>
</dbReference>
<dbReference type="PANTHER" id="PTHR38730:SF1">
    <property type="entry name" value="SLL7028 PROTEIN"/>
    <property type="match status" value="1"/>
</dbReference>
<dbReference type="EMBL" id="LR796185">
    <property type="protein sequence ID" value="CAB4124961.1"/>
    <property type="molecule type" value="Genomic_DNA"/>
</dbReference>
<dbReference type="Pfam" id="PF09967">
    <property type="entry name" value="DUF2201"/>
    <property type="match status" value="1"/>
</dbReference>
<dbReference type="PANTHER" id="PTHR38730">
    <property type="entry name" value="SLL7028 PROTEIN"/>
    <property type="match status" value="1"/>
</dbReference>
<gene>
    <name evidence="3" type="ORF">UFOVP55_43</name>
</gene>
<dbReference type="Pfam" id="PF13203">
    <property type="entry name" value="DUF2201_N"/>
    <property type="match status" value="1"/>
</dbReference>
<proteinExistence type="predicted"/>
<feature type="domain" description="VWA-like" evidence="1">
    <location>
        <begin position="293"/>
        <end position="416"/>
    </location>
</feature>
<dbReference type="SUPFAM" id="SSF53300">
    <property type="entry name" value="vWA-like"/>
    <property type="match status" value="1"/>
</dbReference>
<dbReference type="InterPro" id="IPR025154">
    <property type="entry name" value="Put_metallopeptidase_dom"/>
</dbReference>